<reference evidence="6" key="1">
    <citation type="journal article" date="2015" name="Mol. Biol. Evol.">
        <title>Ancient Origin and Recent Innovations of RNA Polymerase IV and V.</title>
        <authorList>
            <person name="Huang Y."/>
            <person name="Kendall T."/>
            <person name="Forsythe E.S."/>
            <person name="Dorantes-Acosta A."/>
            <person name="Li S."/>
            <person name="Caballero-Perez J."/>
            <person name="Chen X."/>
            <person name="Arteaga-Vazquez M."/>
            <person name="Beilstein M.A."/>
            <person name="Mosher R.A."/>
        </authorList>
    </citation>
    <scope>NUCLEOTIDE SEQUENCE</scope>
</reference>
<dbReference type="InterPro" id="IPR003165">
    <property type="entry name" value="Piwi"/>
</dbReference>
<dbReference type="SMART" id="SM00950">
    <property type="entry name" value="Piwi"/>
    <property type="match status" value="1"/>
</dbReference>
<dbReference type="GO" id="GO:0003723">
    <property type="term" value="F:RNA binding"/>
    <property type="evidence" value="ECO:0007669"/>
    <property type="project" value="InterPro"/>
</dbReference>
<feature type="domain" description="Piwi" evidence="5">
    <location>
        <begin position="610"/>
        <end position="927"/>
    </location>
</feature>
<organism evidence="6">
    <name type="scientific">Pinus canariensis</name>
    <dbReference type="NCBI Taxonomy" id="49510"/>
    <lineage>
        <taxon>Eukaryota</taxon>
        <taxon>Viridiplantae</taxon>
        <taxon>Streptophyta</taxon>
        <taxon>Embryophyta</taxon>
        <taxon>Tracheophyta</taxon>
        <taxon>Spermatophyta</taxon>
        <taxon>Pinopsida</taxon>
        <taxon>Pinidae</taxon>
        <taxon>Conifers I</taxon>
        <taxon>Pinales</taxon>
        <taxon>Pinaceae</taxon>
        <taxon>Pinus</taxon>
        <taxon>Pinus subgen. Pinus</taxon>
    </lineage>
</organism>
<dbReference type="Pfam" id="PF16487">
    <property type="entry name" value="ArgoMid"/>
    <property type="match status" value="1"/>
</dbReference>
<dbReference type="PROSITE" id="PS50821">
    <property type="entry name" value="PAZ"/>
    <property type="match status" value="1"/>
</dbReference>
<dbReference type="SUPFAM" id="SSF101690">
    <property type="entry name" value="PAZ domain"/>
    <property type="match status" value="1"/>
</dbReference>
<dbReference type="InterPro" id="IPR003100">
    <property type="entry name" value="PAZ_dom"/>
</dbReference>
<dbReference type="CDD" id="cd04657">
    <property type="entry name" value="Piwi_ago-like"/>
    <property type="match status" value="1"/>
</dbReference>
<dbReference type="FunFam" id="3.30.420.10:FF:000091">
    <property type="entry name" value="Protein argonaute 3"/>
    <property type="match status" value="1"/>
</dbReference>
<sequence length="972" mass="108057">MESEDMLGLGDGAGPSSSQPGEVLPGPSSQPGEVLPPPPPNPPQMATQSGPFSTEPVEVLPPPPPLPPQMAQKPPEAPRVLTKRPGQGRAGRPVKLLCNHFRVGFSNLQDSFHYDVKITGERGVNGVNGNGNEKEVVSKILCRRIMDKVKEIYGETELGNKDFAYDGEKSLFTVGPLKSNNIECIVVIDDERSSRRPIGNGSPSQIEQSKKRREDRGEKFKVEITFAAKISMKTLQAVIQGEVSDKAQDALRVLDIVLRQHASRKGYLLVRQSFFHWSFAPLVELGGGVTGCRGYHISFRPTQSGLSLNMDVSTTMLIKENEVIEFLLANQGVDNPWKINWSKAKQVLKGVRIATLHNRMEFKIIGFSEKPCKDQLFSMKVRSQGNQEEPLQTVDVTVYDYFVNTKNTPLQKSADLPCLDVGRKRKPNYLPLELCRILPGQRYTKGLSSQQRTSLVEQSRQKPDERMQVLLKAMDVNNYNEDPLLRACNIKVDNQLVRLDGRVLDPPTLKFGKMEEAPRNGRWNFNNKTMVRAAKIGDWAIASFNSRIRSNEIMNMGRELQQCCGRRGLVMADCLGVLEEGPQDRNRNPVDRVERMLNQMKSRLPKPPHFLLCILPERKNSDLYGPWKKKFLSDLGVINQCIAPVNMKKVNDQYLTNVALKINAKVGGLNSVLSVEFAHRIPKISMKPTIIIGMDVSHGSPGHADSPSISAVVSSREWPLISRYRASVRTQSPKVEMIEALYKPLPSGKDAGMISELLVDFYQSCNPPPNVERKPQQMIVFRDGVSESQFDQVLNVELQAIYKACNHIEAGYKPKITMIVAQKNHHTKLFPGGGGPGNVQPGTIVDSQICHPRNFDFFLCPQAGPIGTSRPTHYHVLLDENDFSVDDLQILVHALSYVYQRSTTAISSVAPINYAHLAASQMQQFLKAEDLSETASRSGKGEGSVASGGGYSAPVPELPVLHRNVCNTMFFC</sequence>
<dbReference type="InterPro" id="IPR032473">
    <property type="entry name" value="Argonaute_Mid_dom"/>
</dbReference>
<feature type="region of interest" description="Disordered" evidence="3">
    <location>
        <begin position="1"/>
        <end position="92"/>
    </location>
</feature>
<dbReference type="Pfam" id="PF08699">
    <property type="entry name" value="ArgoL1"/>
    <property type="match status" value="1"/>
</dbReference>
<dbReference type="Pfam" id="PF16486">
    <property type="entry name" value="ArgoN"/>
    <property type="match status" value="1"/>
</dbReference>
<dbReference type="SMART" id="SM01163">
    <property type="entry name" value="DUF1785"/>
    <property type="match status" value="1"/>
</dbReference>
<dbReference type="AlphaFoldDB" id="A0A0C4W3U3"/>
<evidence type="ECO:0000259" key="4">
    <source>
        <dbReference type="PROSITE" id="PS50821"/>
    </source>
</evidence>
<dbReference type="Gene3D" id="3.40.50.2300">
    <property type="match status" value="1"/>
</dbReference>
<evidence type="ECO:0000259" key="5">
    <source>
        <dbReference type="PROSITE" id="PS50822"/>
    </source>
</evidence>
<feature type="compositionally biased region" description="Pro residues" evidence="3">
    <location>
        <begin position="59"/>
        <end position="68"/>
    </location>
</feature>
<dbReference type="Pfam" id="PF02171">
    <property type="entry name" value="Piwi"/>
    <property type="match status" value="1"/>
</dbReference>
<dbReference type="InterPro" id="IPR036085">
    <property type="entry name" value="PAZ_dom_sf"/>
</dbReference>
<dbReference type="InterPro" id="IPR045246">
    <property type="entry name" value="Piwi_ago-like"/>
</dbReference>
<feature type="region of interest" description="Disordered" evidence="3">
    <location>
        <begin position="195"/>
        <end position="214"/>
    </location>
</feature>
<dbReference type="Gene3D" id="2.170.260.10">
    <property type="entry name" value="paz domain"/>
    <property type="match status" value="1"/>
</dbReference>
<evidence type="ECO:0000256" key="3">
    <source>
        <dbReference type="SAM" id="MobiDB-lite"/>
    </source>
</evidence>
<dbReference type="InterPro" id="IPR036397">
    <property type="entry name" value="RNaseH_sf"/>
</dbReference>
<evidence type="ECO:0000256" key="2">
    <source>
        <dbReference type="ARBA" id="ARBA00023158"/>
    </source>
</evidence>
<name>A0A0C4W3U3_9CONI</name>
<dbReference type="InterPro" id="IPR032472">
    <property type="entry name" value="ArgoL2"/>
</dbReference>
<accession>A0A0C4W3U3</accession>
<dbReference type="CDD" id="cd02846">
    <property type="entry name" value="PAZ_argonaute_like"/>
    <property type="match status" value="1"/>
</dbReference>
<feature type="compositionally biased region" description="Pro residues" evidence="3">
    <location>
        <begin position="34"/>
        <end position="43"/>
    </location>
</feature>
<evidence type="ECO:0000313" key="6">
    <source>
        <dbReference type="EMBL" id="AJA90779.1"/>
    </source>
</evidence>
<dbReference type="GO" id="GO:0031047">
    <property type="term" value="P:regulatory ncRNA-mediated gene silencing"/>
    <property type="evidence" value="ECO:0007669"/>
    <property type="project" value="UniProtKB-KW"/>
</dbReference>
<dbReference type="InterPro" id="IPR032474">
    <property type="entry name" value="Argonaute_N"/>
</dbReference>
<keyword evidence="2" id="KW-0943">RNA-mediated gene silencing</keyword>
<protein>
    <submittedName>
        <fullName evidence="6">Argonaute 4</fullName>
    </submittedName>
</protein>
<dbReference type="InterPro" id="IPR012337">
    <property type="entry name" value="RNaseH-like_sf"/>
</dbReference>
<dbReference type="Pfam" id="PF02170">
    <property type="entry name" value="PAZ"/>
    <property type="match status" value="1"/>
</dbReference>
<dbReference type="SUPFAM" id="SSF53098">
    <property type="entry name" value="Ribonuclease H-like"/>
    <property type="match status" value="1"/>
</dbReference>
<dbReference type="Gene3D" id="3.30.420.10">
    <property type="entry name" value="Ribonuclease H-like superfamily/Ribonuclease H"/>
    <property type="match status" value="1"/>
</dbReference>
<evidence type="ECO:0000256" key="1">
    <source>
        <dbReference type="ARBA" id="ARBA00008201"/>
    </source>
</evidence>
<dbReference type="Pfam" id="PF16488">
    <property type="entry name" value="ArgoL2"/>
    <property type="match status" value="1"/>
</dbReference>
<gene>
    <name evidence="6" type="primary">AGO4</name>
</gene>
<dbReference type="PANTHER" id="PTHR22891">
    <property type="entry name" value="EUKARYOTIC TRANSLATION INITIATION FACTOR 2C"/>
    <property type="match status" value="1"/>
</dbReference>
<dbReference type="InterPro" id="IPR014811">
    <property type="entry name" value="ArgoL1"/>
</dbReference>
<dbReference type="EMBL" id="KJ473687">
    <property type="protein sequence ID" value="AJA90779.1"/>
    <property type="molecule type" value="mRNA"/>
</dbReference>
<feature type="domain" description="PAZ" evidence="4">
    <location>
        <begin position="322"/>
        <end position="439"/>
    </location>
</feature>
<comment type="similarity">
    <text evidence="1">Belongs to the argonaute family. Ago subfamily.</text>
</comment>
<dbReference type="PROSITE" id="PS50822">
    <property type="entry name" value="PIWI"/>
    <property type="match status" value="1"/>
</dbReference>
<proteinExistence type="evidence at transcript level"/>